<evidence type="ECO:0000313" key="3">
    <source>
        <dbReference type="EMBL" id="XBO69967.1"/>
    </source>
</evidence>
<dbReference type="RefSeq" id="WP_348826879.1">
    <property type="nucleotide sequence ID" value="NZ_CP098827.1"/>
</dbReference>
<dbReference type="PROSITE" id="PS00061">
    <property type="entry name" value="ADH_SHORT"/>
    <property type="match status" value="1"/>
</dbReference>
<organism evidence="3">
    <name type="scientific">Halomonas sp. RT37</name>
    <dbReference type="NCBI Taxonomy" id="2950872"/>
    <lineage>
        <taxon>Bacteria</taxon>
        <taxon>Pseudomonadati</taxon>
        <taxon>Pseudomonadota</taxon>
        <taxon>Gammaproteobacteria</taxon>
        <taxon>Oceanospirillales</taxon>
        <taxon>Halomonadaceae</taxon>
        <taxon>Halomonas</taxon>
    </lineage>
</organism>
<reference evidence="3" key="1">
    <citation type="submission" date="2022-06" db="EMBL/GenBank/DDBJ databases">
        <title>A novel DMS-producing enzyme.</title>
        <authorList>
            <person name="Zhang Y."/>
        </authorList>
    </citation>
    <scope>NUCLEOTIDE SEQUENCE</scope>
    <source>
        <strain evidence="3">RT37</strain>
    </source>
</reference>
<dbReference type="PRINTS" id="PR00081">
    <property type="entry name" value="GDHRDH"/>
</dbReference>
<dbReference type="InterPro" id="IPR020904">
    <property type="entry name" value="Sc_DH/Rdtase_CS"/>
</dbReference>
<comment type="similarity">
    <text evidence="2">Belongs to the short-chain dehydrogenases/reductases (SDR) family.</text>
</comment>
<dbReference type="EMBL" id="CP098827">
    <property type="protein sequence ID" value="XBO69967.1"/>
    <property type="molecule type" value="Genomic_DNA"/>
</dbReference>
<accession>A0AAU7KEX0</accession>
<sequence length="268" mass="28148">MKTILITGSTDGIGLATASELARQGHRVILHGRNPDKLAAAREQLAAVSQGEVPAGHVADLSRLAEAAALAVEIEQSDERIDVLINNAGVYRTPNTRTEDALDVRFAVNTLAPYVLTKRLAPVLGDEGRVVNLASAAQAPVSLAALAGTADADGDFDAYAQSKLALIMWTRDLAARSSACDPMVVAVNPGSLLASKMVKEGFGVAGNDLSIGVDILVRAALSEEFGNAGGQYYDNDGKGFSSPHAHAMDDGRCRRLVEAMEEVLERQA</sequence>
<protein>
    <submittedName>
        <fullName evidence="3">SDR family NAD(P)-dependent oxidoreductase</fullName>
    </submittedName>
</protein>
<dbReference type="AlphaFoldDB" id="A0AAU7KEX0"/>
<dbReference type="GO" id="GO:0016491">
    <property type="term" value="F:oxidoreductase activity"/>
    <property type="evidence" value="ECO:0007669"/>
    <property type="project" value="UniProtKB-KW"/>
</dbReference>
<name>A0AAU7KEX0_9GAMM</name>
<proteinExistence type="inferred from homology"/>
<evidence type="ECO:0000256" key="2">
    <source>
        <dbReference type="RuleBase" id="RU000363"/>
    </source>
</evidence>
<keyword evidence="1" id="KW-0560">Oxidoreductase</keyword>
<dbReference type="Pfam" id="PF00106">
    <property type="entry name" value="adh_short"/>
    <property type="match status" value="1"/>
</dbReference>
<evidence type="ECO:0000256" key="1">
    <source>
        <dbReference type="ARBA" id="ARBA00023002"/>
    </source>
</evidence>
<dbReference type="InterPro" id="IPR002347">
    <property type="entry name" value="SDR_fam"/>
</dbReference>
<dbReference type="PRINTS" id="PR00080">
    <property type="entry name" value="SDRFAMILY"/>
</dbReference>
<dbReference type="Gene3D" id="3.40.50.720">
    <property type="entry name" value="NAD(P)-binding Rossmann-like Domain"/>
    <property type="match status" value="1"/>
</dbReference>
<dbReference type="InterPro" id="IPR036291">
    <property type="entry name" value="NAD(P)-bd_dom_sf"/>
</dbReference>
<gene>
    <name evidence="3" type="ORF">NFG58_15245</name>
</gene>
<dbReference type="SUPFAM" id="SSF51735">
    <property type="entry name" value="NAD(P)-binding Rossmann-fold domains"/>
    <property type="match status" value="1"/>
</dbReference>
<dbReference type="PANTHER" id="PTHR43157">
    <property type="entry name" value="PHOSPHATIDYLINOSITOL-GLYCAN BIOSYNTHESIS CLASS F PROTEIN-RELATED"/>
    <property type="match status" value="1"/>
</dbReference>
<dbReference type="PANTHER" id="PTHR43157:SF31">
    <property type="entry name" value="PHOSPHATIDYLINOSITOL-GLYCAN BIOSYNTHESIS CLASS F PROTEIN"/>
    <property type="match status" value="1"/>
</dbReference>